<evidence type="ECO:0000256" key="1">
    <source>
        <dbReference type="ARBA" id="ARBA00006484"/>
    </source>
</evidence>
<dbReference type="PRINTS" id="PR00081">
    <property type="entry name" value="GDHRDH"/>
</dbReference>
<dbReference type="Gene3D" id="3.40.50.720">
    <property type="entry name" value="NAD(P)-binding Rossmann-like Domain"/>
    <property type="match status" value="1"/>
</dbReference>
<dbReference type="Proteomes" id="UP000243413">
    <property type="component" value="Chromosome I"/>
</dbReference>
<dbReference type="CDD" id="cd05233">
    <property type="entry name" value="SDR_c"/>
    <property type="match status" value="1"/>
</dbReference>
<dbReference type="InterPro" id="IPR020904">
    <property type="entry name" value="Sc_DH/Rdtase_CS"/>
</dbReference>
<dbReference type="FunFam" id="3.40.50.720:FF:000084">
    <property type="entry name" value="Short-chain dehydrogenase reductase"/>
    <property type="match status" value="1"/>
</dbReference>
<dbReference type="InterPro" id="IPR002347">
    <property type="entry name" value="SDR_fam"/>
</dbReference>
<dbReference type="PRINTS" id="PR00080">
    <property type="entry name" value="SDRFAMILY"/>
</dbReference>
<gene>
    <name evidence="2" type="ORF">SAMN05216271_2132</name>
</gene>
<dbReference type="STRING" id="472181.SAMN05216271_2132"/>
<dbReference type="InterPro" id="IPR036291">
    <property type="entry name" value="NAD(P)-bd_dom_sf"/>
</dbReference>
<reference evidence="3" key="1">
    <citation type="submission" date="2016-10" db="EMBL/GenBank/DDBJ databases">
        <authorList>
            <person name="Varghese N."/>
            <person name="Submissions S."/>
        </authorList>
    </citation>
    <scope>NUCLEOTIDE SEQUENCE [LARGE SCALE GENOMIC DNA]</scope>
    <source>
        <strain evidence="3">JCM 14963</strain>
    </source>
</reference>
<dbReference type="EMBL" id="LT629763">
    <property type="protein sequence ID" value="SDS53437.1"/>
    <property type="molecule type" value="Genomic_DNA"/>
</dbReference>
<organism evidence="2 3">
    <name type="scientific">Halopseudomonas sabulinigri</name>
    <dbReference type="NCBI Taxonomy" id="472181"/>
    <lineage>
        <taxon>Bacteria</taxon>
        <taxon>Pseudomonadati</taxon>
        <taxon>Pseudomonadota</taxon>
        <taxon>Gammaproteobacteria</taxon>
        <taxon>Pseudomonadales</taxon>
        <taxon>Pseudomonadaceae</taxon>
        <taxon>Halopseudomonas</taxon>
    </lineage>
</organism>
<accession>A0A1H1SZG5</accession>
<dbReference type="PANTHER" id="PTHR43975">
    <property type="entry name" value="ZGC:101858"/>
    <property type="match status" value="1"/>
</dbReference>
<comment type="similarity">
    <text evidence="1">Belongs to the short-chain dehydrogenases/reductases (SDR) family.</text>
</comment>
<dbReference type="SUPFAM" id="SSF51735">
    <property type="entry name" value="NAD(P)-binding Rossmann-fold domains"/>
    <property type="match status" value="1"/>
</dbReference>
<protein>
    <submittedName>
        <fullName evidence="2">NAD(P)-dependent dehydrogenase, short-chain alcohol dehydrogenase family</fullName>
    </submittedName>
</protein>
<dbReference type="PROSITE" id="PS00061">
    <property type="entry name" value="ADH_SHORT"/>
    <property type="match status" value="1"/>
</dbReference>
<proteinExistence type="inferred from homology"/>
<sequence length="263" mass="27464">MSMQTLDYHGCTVVISGAASGIGRALAEAFAAQGAQLELLDRNGITLAAVVEALSTTTEVQGTAIDLNDDAAVSEYAQVLAGRCAQVQVLINNAGMEQPTPLLDDSADANRRWQVQLDNNVVSMWRLTRALLPLLGEGSSVINQSSIWGLSAVAGFSAYVASKHAVIGLTRSLAWELGAQRIRVNAVCPGWIATDAAMASLRSIAADNGRSKQAELQHILSAQAIPELLTPADLAGTFLFLGSPAAAAMTGQALVVSRGEVMH</sequence>
<evidence type="ECO:0000313" key="2">
    <source>
        <dbReference type="EMBL" id="SDS53437.1"/>
    </source>
</evidence>
<evidence type="ECO:0000313" key="3">
    <source>
        <dbReference type="Proteomes" id="UP000243413"/>
    </source>
</evidence>
<name>A0A1H1SZG5_9GAMM</name>
<dbReference type="AlphaFoldDB" id="A0A1H1SZG5"/>
<dbReference type="PANTHER" id="PTHR43975:SF2">
    <property type="entry name" value="EG:BACR7A4.14 PROTEIN-RELATED"/>
    <property type="match status" value="1"/>
</dbReference>
<dbReference type="RefSeq" id="WP_231701928.1">
    <property type="nucleotide sequence ID" value="NZ_LT629763.1"/>
</dbReference>
<dbReference type="Pfam" id="PF13561">
    <property type="entry name" value="adh_short_C2"/>
    <property type="match status" value="1"/>
</dbReference>